<protein>
    <recommendedName>
        <fullName evidence="1">Solute-binding protein family 3/N-terminal domain-containing protein</fullName>
    </recommendedName>
</protein>
<sequence length="250" mass="27640">MTVSRLIISMAILALAGSLALAGEPVLVLYNERPPYLITGPDGRVRGLTADPAEAALTAANIPHKWVLTPARRQLAMLEQNPGRVCLVGWFRNPEREKIGRFTAPLYKDRPVAALARTHDRRFRQGMSVREALGDPTLLLLMKDSYSYGKELDALIAASAVRIEKTAAENVAMARMIRAGRAGYMFIAPEEAEELLRGEEFRDGGLTLVTFGDAPEGEERHLLCSGQVSAEEIRRIDEALLRRQAPRPRN</sequence>
<feature type="domain" description="Solute-binding protein family 3/N-terminal" evidence="1">
    <location>
        <begin position="31"/>
        <end position="146"/>
    </location>
</feature>
<dbReference type="Pfam" id="PF00497">
    <property type="entry name" value="SBP_bac_3"/>
    <property type="match status" value="1"/>
</dbReference>
<proteinExistence type="predicted"/>
<dbReference type="Proteomes" id="UP000494245">
    <property type="component" value="Unassembled WGS sequence"/>
</dbReference>
<reference evidence="2 3" key="1">
    <citation type="submission" date="2020-04" db="EMBL/GenBank/DDBJ databases">
        <authorList>
            <consortium name="Desulfovibrio sp. FSS-1 genome sequencing consortium"/>
            <person name="Shimoshige H."/>
            <person name="Kobayashi H."/>
            <person name="Maekawa T."/>
        </authorList>
    </citation>
    <scope>NUCLEOTIDE SEQUENCE [LARGE SCALE GENOMIC DNA]</scope>
    <source>
        <strain evidence="2 3">SIID29052-01</strain>
    </source>
</reference>
<dbReference type="InterPro" id="IPR001638">
    <property type="entry name" value="Solute-binding_3/MltF_N"/>
</dbReference>
<organism evidence="2 3">
    <name type="scientific">Fundidesulfovibrio magnetotacticus</name>
    <dbReference type="NCBI Taxonomy" id="2730080"/>
    <lineage>
        <taxon>Bacteria</taxon>
        <taxon>Pseudomonadati</taxon>
        <taxon>Thermodesulfobacteriota</taxon>
        <taxon>Desulfovibrionia</taxon>
        <taxon>Desulfovibrionales</taxon>
        <taxon>Desulfovibrionaceae</taxon>
        <taxon>Fundidesulfovibrio</taxon>
    </lineage>
</organism>
<gene>
    <name evidence="2" type="ORF">NNJEOMEG_03650</name>
</gene>
<dbReference type="SUPFAM" id="SSF53850">
    <property type="entry name" value="Periplasmic binding protein-like II"/>
    <property type="match status" value="1"/>
</dbReference>
<dbReference type="AlphaFoldDB" id="A0A6V8LTI7"/>
<name>A0A6V8LTI7_9BACT</name>
<evidence type="ECO:0000313" key="3">
    <source>
        <dbReference type="Proteomes" id="UP000494245"/>
    </source>
</evidence>
<evidence type="ECO:0000259" key="1">
    <source>
        <dbReference type="Pfam" id="PF00497"/>
    </source>
</evidence>
<dbReference type="Gene3D" id="3.40.190.10">
    <property type="entry name" value="Periplasmic binding protein-like II"/>
    <property type="match status" value="2"/>
</dbReference>
<reference evidence="2 3" key="2">
    <citation type="submission" date="2020-05" db="EMBL/GenBank/DDBJ databases">
        <title>Draft genome sequence of Desulfovibrio sp. strainFSS-1.</title>
        <authorList>
            <person name="Shimoshige H."/>
            <person name="Kobayashi H."/>
            <person name="Maekawa T."/>
        </authorList>
    </citation>
    <scope>NUCLEOTIDE SEQUENCE [LARGE SCALE GENOMIC DNA]</scope>
    <source>
        <strain evidence="2 3">SIID29052-01</strain>
    </source>
</reference>
<evidence type="ECO:0000313" key="2">
    <source>
        <dbReference type="EMBL" id="GFK95782.1"/>
    </source>
</evidence>
<comment type="caution">
    <text evidence="2">The sequence shown here is derived from an EMBL/GenBank/DDBJ whole genome shotgun (WGS) entry which is preliminary data.</text>
</comment>
<dbReference type="RefSeq" id="WP_173086924.1">
    <property type="nucleotide sequence ID" value="NZ_BLTE01000022.1"/>
</dbReference>
<accession>A0A6V8LTI7</accession>
<keyword evidence="3" id="KW-1185">Reference proteome</keyword>
<dbReference type="EMBL" id="BLTE01000022">
    <property type="protein sequence ID" value="GFK95782.1"/>
    <property type="molecule type" value="Genomic_DNA"/>
</dbReference>